<dbReference type="GO" id="GO:0007052">
    <property type="term" value="P:mitotic spindle organization"/>
    <property type="evidence" value="ECO:0007669"/>
    <property type="project" value="TreeGrafter"/>
</dbReference>
<evidence type="ECO:0000256" key="6">
    <source>
        <dbReference type="ARBA" id="ARBA00023235"/>
    </source>
</evidence>
<sequence length="501" mass="54263">MSTSMPSPTASASTTALPPLPQLPAFNDYSLCAAPTRKIYTQDDIPAWVESETYHLIETIILRLSVAVDGKTVQDPCHEGQATKTLVDFLQKAESWVDDIPLQTSPQRFGNKAFREWIALLEKSERDLQHSLLTPTQHPIIPELSHHFVTSFGSPARLDYGTGHELSFLAYLLILRLTGTFTEQDEQAMVTRVFTAYLAVVRKLQKVFRLEPAGSKGVWGLDDHQHLVYLWGASQLPHPTVRPSSILAPQAISPLGISYLFLSSILHVNDLKTGPFAEHSPLLHNIASTVPNWTKVSTGLLKMYREEVLKKVPVVQHFWFGGVLGWRKATVNEQGNLVDPFQGPTMESSGDHLEEEDKEAVEQLDSVRERDEGTVAPWALPSLSGSGHNSPVRNNSAAPRSRHTSSTSSSSSSNGTPSHSTTGTPIPPRYSPSNPSPPPQPFVPPALFPLKRRGSLLGMGNGEQSAPATGGGMEGTVAEEGGAAAASSPFGVLGKASLGRS</sequence>
<feature type="compositionally biased region" description="Low complexity" evidence="8">
    <location>
        <begin position="396"/>
        <end position="424"/>
    </location>
</feature>
<dbReference type="GO" id="GO:0003755">
    <property type="term" value="F:peptidyl-prolyl cis-trans isomerase activity"/>
    <property type="evidence" value="ECO:0007669"/>
    <property type="project" value="UniProtKB-KW"/>
</dbReference>
<dbReference type="SUPFAM" id="SSF140984">
    <property type="entry name" value="PTPA-like"/>
    <property type="match status" value="1"/>
</dbReference>
<comment type="similarity">
    <text evidence="3 7">Belongs to the PTPA-type PPIase family.</text>
</comment>
<dbReference type="FunFam" id="1.20.120.1150:FF:000002">
    <property type="entry name" value="Serine/threonine-protein phosphatase 2A activator"/>
    <property type="match status" value="1"/>
</dbReference>
<evidence type="ECO:0000256" key="3">
    <source>
        <dbReference type="ARBA" id="ARBA00011019"/>
    </source>
</evidence>
<dbReference type="CDD" id="cd04087">
    <property type="entry name" value="PTPA"/>
    <property type="match status" value="1"/>
</dbReference>
<dbReference type="GO" id="GO:0000159">
    <property type="term" value="C:protein phosphatase type 2A complex"/>
    <property type="evidence" value="ECO:0007669"/>
    <property type="project" value="TreeGrafter"/>
</dbReference>
<comment type="subcellular location">
    <subcellularLocation>
        <location evidence="2 7">Cytoplasm</location>
    </subcellularLocation>
</comment>
<comment type="caution">
    <text evidence="9">The sequence shown here is derived from an EMBL/GenBank/DDBJ whole genome shotgun (WGS) entry which is preliminary data.</text>
</comment>
<evidence type="ECO:0000256" key="1">
    <source>
        <dbReference type="ARBA" id="ARBA00000971"/>
    </source>
</evidence>
<keyword evidence="4 7" id="KW-0963">Cytoplasm</keyword>
<dbReference type="InterPro" id="IPR004327">
    <property type="entry name" value="Phstyr_phstse_ac"/>
</dbReference>
<dbReference type="OrthoDB" id="16120at2759"/>
<evidence type="ECO:0000256" key="7">
    <source>
        <dbReference type="RuleBase" id="RU361210"/>
    </source>
</evidence>
<dbReference type="Pfam" id="PF03095">
    <property type="entry name" value="PTPA"/>
    <property type="match status" value="1"/>
</dbReference>
<protein>
    <recommendedName>
        <fullName evidence="7">Serine/threonine-protein phosphatase 2A activator</fullName>
        <ecNumber evidence="7">5.2.1.8</ecNumber>
    </recommendedName>
    <alternativeName>
        <fullName evidence="7">Phosphotyrosyl phosphatase activator</fullName>
    </alternativeName>
</protein>
<evidence type="ECO:0000256" key="2">
    <source>
        <dbReference type="ARBA" id="ARBA00004496"/>
    </source>
</evidence>
<dbReference type="EC" id="5.2.1.8" evidence="7"/>
<evidence type="ECO:0000313" key="10">
    <source>
        <dbReference type="Proteomes" id="UP000193467"/>
    </source>
</evidence>
<keyword evidence="10" id="KW-1185">Reference proteome</keyword>
<dbReference type="GO" id="GO:0008160">
    <property type="term" value="F:protein tyrosine phosphatase activator activity"/>
    <property type="evidence" value="ECO:0007669"/>
    <property type="project" value="TreeGrafter"/>
</dbReference>
<organism evidence="9 10">
    <name type="scientific">Leucosporidium creatinivorum</name>
    <dbReference type="NCBI Taxonomy" id="106004"/>
    <lineage>
        <taxon>Eukaryota</taxon>
        <taxon>Fungi</taxon>
        <taxon>Dikarya</taxon>
        <taxon>Basidiomycota</taxon>
        <taxon>Pucciniomycotina</taxon>
        <taxon>Microbotryomycetes</taxon>
        <taxon>Leucosporidiales</taxon>
        <taxon>Leucosporidium</taxon>
    </lineage>
</organism>
<keyword evidence="6 7" id="KW-0413">Isomerase</keyword>
<feature type="region of interest" description="Disordered" evidence="8">
    <location>
        <begin position="336"/>
        <end position="501"/>
    </location>
</feature>
<feature type="compositionally biased region" description="Pro residues" evidence="8">
    <location>
        <begin position="425"/>
        <end position="447"/>
    </location>
</feature>
<dbReference type="STRING" id="106004.A0A1Y2ERB6"/>
<dbReference type="Gene3D" id="1.20.120.1150">
    <property type="match status" value="1"/>
</dbReference>
<dbReference type="GO" id="GO:0005737">
    <property type="term" value="C:cytoplasm"/>
    <property type="evidence" value="ECO:0007669"/>
    <property type="project" value="UniProtKB-SubCell"/>
</dbReference>
<comment type="function">
    <text evidence="7">PPIases accelerate the folding of proteins. It catalyzes the cis-trans isomerization of proline imidic peptide bonds in oligopeptides.</text>
</comment>
<evidence type="ECO:0000256" key="5">
    <source>
        <dbReference type="ARBA" id="ARBA00023110"/>
    </source>
</evidence>
<dbReference type="InParanoid" id="A0A1Y2ERB6"/>
<accession>A0A1Y2ERB6</accession>
<proteinExistence type="inferred from homology"/>
<feature type="compositionally biased region" description="Polar residues" evidence="8">
    <location>
        <begin position="383"/>
        <end position="395"/>
    </location>
</feature>
<keyword evidence="5 7" id="KW-0697">Rotamase</keyword>
<dbReference type="EMBL" id="MCGR01000043">
    <property type="protein sequence ID" value="ORY74088.1"/>
    <property type="molecule type" value="Genomic_DNA"/>
</dbReference>
<dbReference type="InterPro" id="IPR043170">
    <property type="entry name" value="PTPA_C_lid"/>
</dbReference>
<evidence type="ECO:0000313" key="9">
    <source>
        <dbReference type="EMBL" id="ORY74088.1"/>
    </source>
</evidence>
<dbReference type="GO" id="GO:0005634">
    <property type="term" value="C:nucleus"/>
    <property type="evidence" value="ECO:0007669"/>
    <property type="project" value="TreeGrafter"/>
</dbReference>
<dbReference type="PANTHER" id="PTHR10012:SF0">
    <property type="entry name" value="SERINE_THREONINE-PROTEIN PHOSPHATASE 2A ACTIVATOR"/>
    <property type="match status" value="1"/>
</dbReference>
<dbReference type="AlphaFoldDB" id="A0A1Y2ERB6"/>
<dbReference type="PANTHER" id="PTHR10012">
    <property type="entry name" value="SERINE/THREONINE-PROTEIN PHOSPHATASE 2A REGULATORY SUBUNIT B"/>
    <property type="match status" value="1"/>
</dbReference>
<feature type="compositionally biased region" description="Low complexity" evidence="8">
    <location>
        <begin position="475"/>
        <end position="486"/>
    </location>
</feature>
<dbReference type="InterPro" id="IPR037218">
    <property type="entry name" value="PTPA_sf"/>
</dbReference>
<reference evidence="9 10" key="1">
    <citation type="submission" date="2016-07" db="EMBL/GenBank/DDBJ databases">
        <title>Pervasive Adenine N6-methylation of Active Genes in Fungi.</title>
        <authorList>
            <consortium name="DOE Joint Genome Institute"/>
            <person name="Mondo S.J."/>
            <person name="Dannebaum R.O."/>
            <person name="Kuo R.C."/>
            <person name="Labutti K."/>
            <person name="Haridas S."/>
            <person name="Kuo A."/>
            <person name="Salamov A."/>
            <person name="Ahrendt S.R."/>
            <person name="Lipzen A."/>
            <person name="Sullivan W."/>
            <person name="Andreopoulos W.B."/>
            <person name="Clum A."/>
            <person name="Lindquist E."/>
            <person name="Daum C."/>
            <person name="Ramamoorthy G.K."/>
            <person name="Gryganskyi A."/>
            <person name="Culley D."/>
            <person name="Magnuson J.K."/>
            <person name="James T.Y."/>
            <person name="O'Malley M.A."/>
            <person name="Stajich J.E."/>
            <person name="Spatafora J.W."/>
            <person name="Visel A."/>
            <person name="Grigoriev I.V."/>
        </authorList>
    </citation>
    <scope>NUCLEOTIDE SEQUENCE [LARGE SCALE GENOMIC DNA]</scope>
    <source>
        <strain evidence="9 10">62-1032</strain>
    </source>
</reference>
<gene>
    <name evidence="9" type="ORF">BCR35DRAFT_144601</name>
</gene>
<evidence type="ECO:0000256" key="8">
    <source>
        <dbReference type="SAM" id="MobiDB-lite"/>
    </source>
</evidence>
<dbReference type="Proteomes" id="UP000193467">
    <property type="component" value="Unassembled WGS sequence"/>
</dbReference>
<name>A0A1Y2ERB6_9BASI</name>
<comment type="catalytic activity">
    <reaction evidence="1 7">
        <text>[protein]-peptidylproline (omega=180) = [protein]-peptidylproline (omega=0)</text>
        <dbReference type="Rhea" id="RHEA:16237"/>
        <dbReference type="Rhea" id="RHEA-COMP:10747"/>
        <dbReference type="Rhea" id="RHEA-COMP:10748"/>
        <dbReference type="ChEBI" id="CHEBI:83833"/>
        <dbReference type="ChEBI" id="CHEBI:83834"/>
        <dbReference type="EC" id="5.2.1.8"/>
    </reaction>
</comment>
<evidence type="ECO:0000256" key="4">
    <source>
        <dbReference type="ARBA" id="ARBA00022490"/>
    </source>
</evidence>